<dbReference type="OrthoDB" id="65716at2759"/>
<keyword evidence="4" id="KW-1185">Reference proteome</keyword>
<keyword evidence="1" id="KW-0469">Meiosis</keyword>
<gene>
    <name evidence="3" type="ORF">C8Q69DRAFT_160348</name>
</gene>
<dbReference type="RefSeq" id="XP_028487763.1">
    <property type="nucleotide sequence ID" value="XM_028625656.1"/>
</dbReference>
<dbReference type="GeneID" id="39594933"/>
<dbReference type="PANTHER" id="PTHR40375:SF2">
    <property type="entry name" value="SPORULATION-SPECIFIC PROTEIN 22"/>
    <property type="match status" value="1"/>
</dbReference>
<dbReference type="GO" id="GO:0051321">
    <property type="term" value="P:meiotic cell cycle"/>
    <property type="evidence" value="ECO:0007669"/>
    <property type="project" value="UniProtKB-KW"/>
</dbReference>
<dbReference type="InterPro" id="IPR039057">
    <property type="entry name" value="Spo22/ZIP4"/>
</dbReference>
<evidence type="ECO:0000313" key="3">
    <source>
        <dbReference type="EMBL" id="RWQ98118.1"/>
    </source>
</evidence>
<sequence length="972" mass="110548">MTRTTQDSQTELASNITTFAVNLKTRVLEAASFTTFSLDDESVKTLDRYIDLLPLESSHVLVSSCHGLDSAGTELWNACSRLMSVGDGEWGQETCRLLIGVKVLALLMLESAAANNGIKEGVNPFSAEEGDKDSMGLSDTDRIRLLEVALRTARLCIEIEQFPISLRILEIAAVHVERLHASHIQSGCGIGKYLVQEYYILRIMLYWRQDRLDLAEHMFSKLKEYRTHHNLEAAGNLADACYRIGKWLLSNHDLQAAIIWFERALGSAGDSQMLQHQECDANSTRLVTQQALVRAHLELNTEKSRVRITELLASLDEEHGNAISTLMLKLEVIVRGSSFDSSAYYDTLLKTVHTLQPTDKNTEMILYYIHKLRNQSVELSAEAFRQLLVQKTIPTGNRSSIESVFLGLLWSIATSPSHLPNGLDILIDAVTKTNEGWGKPLSATCSHASLILIWKKVDFASSQGNYEEAERWSQFAQHPIFQQCKEVNRAKIKRKLMFCALQNSNVVLARQTADELNQEDKLNPLTLYLMYNLSLREMNMELGASCLRALCELESGRTYILACIMEAQQSGNRQQAVVALKQLLDTLDHNDSKQIHLPALLRCTTRLLASNLEDETHELETPEYLCQIFEKAATQATEEHYSSKAKTFSMTELEWFSRNSYNLALELRRSWPLDYSLRLLNVSVKLVGLYPRDVDPIAQIYARRMLCEFLATAIIVSRAREQTDSSIKEEQYLDVRIYVQGFRNNIQSQLDRKDAPDHEEWLQRYRTMLSFDFEAVIYMNQLESLRTLIDEAGTVADGRLYTIFADAILCSHIPIEIKSQVFEQMIHTITTLRSPYLNTAFYQKLPRYIHCLFELALPPTKAAELEPASSLISPTLESSPSSSNTLAESVLDRAYIMARDIRHSHRQDMSYPDDELEWLATMAFNRAVDLYLASADEDSRRWGRKAIELAQLVQYDGGCLSRLLKDRFDKLW</sequence>
<dbReference type="InterPro" id="IPR013940">
    <property type="entry name" value="Spo22/ZIP4/TEX11"/>
</dbReference>
<dbReference type="EMBL" id="RCNU01000002">
    <property type="protein sequence ID" value="RWQ98118.1"/>
    <property type="molecule type" value="Genomic_DNA"/>
</dbReference>
<evidence type="ECO:0000256" key="1">
    <source>
        <dbReference type="ARBA" id="ARBA00023254"/>
    </source>
</evidence>
<dbReference type="InterPro" id="IPR011990">
    <property type="entry name" value="TPR-like_helical_dom_sf"/>
</dbReference>
<evidence type="ECO:0000313" key="4">
    <source>
        <dbReference type="Proteomes" id="UP000283841"/>
    </source>
</evidence>
<dbReference type="VEuPathDB" id="FungiDB:C8Q69DRAFT_160348"/>
<dbReference type="STRING" id="264951.A0A443I246"/>
<name>A0A443I246_BYSSP</name>
<evidence type="ECO:0000256" key="2">
    <source>
        <dbReference type="ARBA" id="ARBA00031845"/>
    </source>
</evidence>
<dbReference type="PANTHER" id="PTHR40375">
    <property type="entry name" value="SPORULATION-SPECIFIC PROTEIN 22"/>
    <property type="match status" value="1"/>
</dbReference>
<accession>A0A443I246</accession>
<dbReference type="SUPFAM" id="SSF48452">
    <property type="entry name" value="TPR-like"/>
    <property type="match status" value="1"/>
</dbReference>
<dbReference type="GO" id="GO:0090173">
    <property type="term" value="P:regulation of synaptonemal complex assembly"/>
    <property type="evidence" value="ECO:0007669"/>
    <property type="project" value="InterPro"/>
</dbReference>
<protein>
    <recommendedName>
        <fullName evidence="2">Protein ZIP4 homolog</fullName>
    </recommendedName>
</protein>
<dbReference type="Gene3D" id="1.25.40.10">
    <property type="entry name" value="Tetratricopeptide repeat domain"/>
    <property type="match status" value="1"/>
</dbReference>
<reference evidence="3 4" key="1">
    <citation type="journal article" date="2018" name="Front. Microbiol.">
        <title>Genomic and genetic insights into a cosmopolitan fungus, Paecilomyces variotii (Eurotiales).</title>
        <authorList>
            <person name="Urquhart A.S."/>
            <person name="Mondo S.J."/>
            <person name="Makela M.R."/>
            <person name="Hane J.K."/>
            <person name="Wiebenga A."/>
            <person name="He G."/>
            <person name="Mihaltcheva S."/>
            <person name="Pangilinan J."/>
            <person name="Lipzen A."/>
            <person name="Barry K."/>
            <person name="de Vries R.P."/>
            <person name="Grigoriev I.V."/>
            <person name="Idnurm A."/>
        </authorList>
    </citation>
    <scope>NUCLEOTIDE SEQUENCE [LARGE SCALE GENOMIC DNA]</scope>
    <source>
        <strain evidence="3 4">CBS 101075</strain>
    </source>
</reference>
<dbReference type="AlphaFoldDB" id="A0A443I246"/>
<dbReference type="Pfam" id="PF08631">
    <property type="entry name" value="SPO22"/>
    <property type="match status" value="1"/>
</dbReference>
<dbReference type="Proteomes" id="UP000283841">
    <property type="component" value="Unassembled WGS sequence"/>
</dbReference>
<organism evidence="3 4">
    <name type="scientific">Byssochlamys spectabilis</name>
    <name type="common">Paecilomyces variotii</name>
    <dbReference type="NCBI Taxonomy" id="264951"/>
    <lineage>
        <taxon>Eukaryota</taxon>
        <taxon>Fungi</taxon>
        <taxon>Dikarya</taxon>
        <taxon>Ascomycota</taxon>
        <taxon>Pezizomycotina</taxon>
        <taxon>Eurotiomycetes</taxon>
        <taxon>Eurotiomycetidae</taxon>
        <taxon>Eurotiales</taxon>
        <taxon>Thermoascaceae</taxon>
        <taxon>Paecilomyces</taxon>
    </lineage>
</organism>
<proteinExistence type="predicted"/>
<comment type="caution">
    <text evidence="3">The sequence shown here is derived from an EMBL/GenBank/DDBJ whole genome shotgun (WGS) entry which is preliminary data.</text>
</comment>